<accession>A0ABR4QRB1</accession>
<evidence type="ECO:0000256" key="2">
    <source>
        <dbReference type="ARBA" id="ARBA00010565"/>
    </source>
</evidence>
<dbReference type="PANTHER" id="PTHR12772:SF0">
    <property type="entry name" value="DNA REPLICATION COMPLEX GINS PROTEIN PSF2"/>
    <property type="match status" value="1"/>
</dbReference>
<evidence type="ECO:0000256" key="3">
    <source>
        <dbReference type="ARBA" id="ARBA00022705"/>
    </source>
</evidence>
<evidence type="ECO:0000256" key="1">
    <source>
        <dbReference type="ARBA" id="ARBA00004123"/>
    </source>
</evidence>
<dbReference type="PIRSF" id="PIRSF028998">
    <property type="entry name" value="GINS_Psf2_subgr"/>
    <property type="match status" value="1"/>
</dbReference>
<comment type="caution">
    <text evidence="8">The sequence shown here is derived from an EMBL/GenBank/DDBJ whole genome shotgun (WGS) entry which is preliminary data.</text>
</comment>
<dbReference type="CDD" id="cd11712">
    <property type="entry name" value="GINS_A_psf2"/>
    <property type="match status" value="1"/>
</dbReference>
<keyword evidence="9" id="KW-1185">Reference proteome</keyword>
<organism evidence="8 9">
    <name type="scientific">Taenia crassiceps</name>
    <dbReference type="NCBI Taxonomy" id="6207"/>
    <lineage>
        <taxon>Eukaryota</taxon>
        <taxon>Metazoa</taxon>
        <taxon>Spiralia</taxon>
        <taxon>Lophotrochozoa</taxon>
        <taxon>Platyhelminthes</taxon>
        <taxon>Cestoda</taxon>
        <taxon>Eucestoda</taxon>
        <taxon>Cyclophyllidea</taxon>
        <taxon>Taeniidae</taxon>
        <taxon>Taenia</taxon>
    </lineage>
</organism>
<dbReference type="Gene3D" id="3.40.5.50">
    <property type="match status" value="1"/>
</dbReference>
<evidence type="ECO:0000313" key="8">
    <source>
        <dbReference type="EMBL" id="KAL5112093.1"/>
    </source>
</evidence>
<comment type="similarity">
    <text evidence="2 5">Belongs to the GINS2/PSF2 family.</text>
</comment>
<evidence type="ECO:0000256" key="5">
    <source>
        <dbReference type="PIRNR" id="PIRNR028998"/>
    </source>
</evidence>
<dbReference type="InterPro" id="IPR021151">
    <property type="entry name" value="GINS_A"/>
</dbReference>
<dbReference type="InterPro" id="IPR007257">
    <property type="entry name" value="GINS_Psf2"/>
</dbReference>
<dbReference type="InterPro" id="IPR036224">
    <property type="entry name" value="GINS_bundle-like_dom_sf"/>
</dbReference>
<sequence length="193" mass="21641">MDPNELEFLAECELVTIVPRIRMESIDLMETQVGPFYPNIPTDVPFWVALYLRQQQKCRIVPPSWLSVARLLEFKEAEELNTGCTTPPHPHYAELATLLLQHALEDIPNHEQIRTLVKDLWDARVGKFVASANNFILSSASTARVSQLTALELATARNLLTNCLDQLAALRAARQRIMGVSDFSQSGTPISDI</sequence>
<keyword evidence="4 5" id="KW-0539">Nucleus</keyword>
<name>A0ABR4QRB1_9CEST</name>
<evidence type="ECO:0000259" key="7">
    <source>
        <dbReference type="Pfam" id="PF25005"/>
    </source>
</evidence>
<dbReference type="Proteomes" id="UP001651158">
    <property type="component" value="Unassembled WGS sequence"/>
</dbReference>
<dbReference type="SUPFAM" id="SSF158573">
    <property type="entry name" value="GINS helical bundle-like"/>
    <property type="match status" value="1"/>
</dbReference>
<dbReference type="InterPro" id="IPR056784">
    <property type="entry name" value="PSF2_N"/>
</dbReference>
<evidence type="ECO:0000313" key="9">
    <source>
        <dbReference type="Proteomes" id="UP001651158"/>
    </source>
</evidence>
<feature type="domain" description="DNA replication complex GINS protein PSF2 N-terminal" evidence="7">
    <location>
        <begin position="2"/>
        <end position="61"/>
    </location>
</feature>
<proteinExistence type="inferred from homology"/>
<evidence type="ECO:0000256" key="4">
    <source>
        <dbReference type="ARBA" id="ARBA00023242"/>
    </source>
</evidence>
<feature type="domain" description="GINS subunit" evidence="6">
    <location>
        <begin position="65"/>
        <end position="167"/>
    </location>
</feature>
<comment type="subcellular location">
    <subcellularLocation>
        <location evidence="1 5">Nucleus</location>
    </subcellularLocation>
</comment>
<dbReference type="EMBL" id="JAKROA010000001">
    <property type="protein sequence ID" value="KAL5112093.1"/>
    <property type="molecule type" value="Genomic_DNA"/>
</dbReference>
<dbReference type="Pfam" id="PF25005">
    <property type="entry name" value="PSF2_N"/>
    <property type="match status" value="1"/>
</dbReference>
<gene>
    <name evidence="8" type="ORF">TcWFU_005144</name>
</gene>
<reference evidence="8 9" key="1">
    <citation type="journal article" date="2022" name="Front. Cell. Infect. Microbiol.">
        <title>The Genomes of Two Strains of Taenia crassiceps the Animal Model for the Study of Human Cysticercosis.</title>
        <authorList>
            <person name="Bobes R.J."/>
            <person name="Estrada K."/>
            <person name="Rios-Valencia D.G."/>
            <person name="Calderon-Gallegos A."/>
            <person name="de la Torre P."/>
            <person name="Carrero J.C."/>
            <person name="Sanchez-Flores A."/>
            <person name="Laclette J.P."/>
        </authorList>
    </citation>
    <scope>NUCLEOTIDE SEQUENCE [LARGE SCALE GENOMIC DNA]</scope>
    <source>
        <strain evidence="8">WFUcys</strain>
    </source>
</reference>
<dbReference type="Gene3D" id="1.20.58.1020">
    <property type="match status" value="1"/>
</dbReference>
<dbReference type="CDD" id="cd21694">
    <property type="entry name" value="GINS_B_Psf2"/>
    <property type="match status" value="1"/>
</dbReference>
<protein>
    <recommendedName>
        <fullName evidence="5">DNA replication complex GINS protein PSF2</fullName>
    </recommendedName>
</protein>
<dbReference type="Pfam" id="PF05916">
    <property type="entry name" value="Sld5"/>
    <property type="match status" value="1"/>
</dbReference>
<comment type="subunit">
    <text evidence="5">Component of the GINS complex.</text>
</comment>
<dbReference type="PANTHER" id="PTHR12772">
    <property type="entry name" value="DNA REPLICATION COMPLEX GINS PROTEIN PSF2"/>
    <property type="match status" value="1"/>
</dbReference>
<evidence type="ECO:0000259" key="6">
    <source>
        <dbReference type="Pfam" id="PF05916"/>
    </source>
</evidence>
<keyword evidence="3 5" id="KW-0235">DNA replication</keyword>
<dbReference type="SUPFAM" id="SSF160059">
    <property type="entry name" value="PriA/YqbF domain"/>
    <property type="match status" value="1"/>
</dbReference>